<sequence length="316" mass="33871">MTIDDVKAGIAAALAEEGPVAALTVLRLAADWSGRALAAGFDDDVAAFQAVVALDDALEPLGAVREAVPALVEAASPGAPVDAHLRERHDELAAARRRLAADRAALDELGEAREELADLTAEHDRLRERLAELRRLRELAGEVEALRDQAAAFDAEAARPAREAERALEESAGTLLRVTREQLALLGPRVAAAVRDAAAANAELTELRERLGGAEETAESARAELAAAAEGFERLRTRRDEVLLPLRAYRQADRELLTALNGGVAPFTKESGLERAERELATIEERLGAIDEILARVLTEHVQAHDRARAALGWTG</sequence>
<proteinExistence type="predicted"/>
<evidence type="ECO:0000256" key="1">
    <source>
        <dbReference type="SAM" id="Coils"/>
    </source>
</evidence>
<comment type="caution">
    <text evidence="2">The sequence shown here is derived from an EMBL/GenBank/DDBJ whole genome shotgun (WGS) entry which is preliminary data.</text>
</comment>
<evidence type="ECO:0000313" key="2">
    <source>
        <dbReference type="EMBL" id="MUN35340.1"/>
    </source>
</evidence>
<reference evidence="2 3" key="1">
    <citation type="submission" date="2019-11" db="EMBL/GenBank/DDBJ databases">
        <authorList>
            <person name="Cao P."/>
        </authorList>
    </citation>
    <scope>NUCLEOTIDE SEQUENCE [LARGE SCALE GENOMIC DNA]</scope>
    <source>
        <strain evidence="2 3">NEAU-AAG5</strain>
    </source>
</reference>
<accession>A0A7K1KT25</accession>
<dbReference type="EMBL" id="WOFH01000001">
    <property type="protein sequence ID" value="MUN35340.1"/>
    <property type="molecule type" value="Genomic_DNA"/>
</dbReference>
<organism evidence="2 3">
    <name type="scientific">Actinomadura litoris</name>
    <dbReference type="NCBI Taxonomy" id="2678616"/>
    <lineage>
        <taxon>Bacteria</taxon>
        <taxon>Bacillati</taxon>
        <taxon>Actinomycetota</taxon>
        <taxon>Actinomycetes</taxon>
        <taxon>Streptosporangiales</taxon>
        <taxon>Thermomonosporaceae</taxon>
        <taxon>Actinomadura</taxon>
    </lineage>
</organism>
<dbReference type="AlphaFoldDB" id="A0A7K1KT25"/>
<evidence type="ECO:0000313" key="3">
    <source>
        <dbReference type="Proteomes" id="UP000432015"/>
    </source>
</evidence>
<feature type="coiled-coil region" evidence="1">
    <location>
        <begin position="102"/>
        <end position="156"/>
    </location>
</feature>
<gene>
    <name evidence="2" type="ORF">GNZ18_01795</name>
</gene>
<keyword evidence="3" id="KW-1185">Reference proteome</keyword>
<dbReference type="Proteomes" id="UP000432015">
    <property type="component" value="Unassembled WGS sequence"/>
</dbReference>
<keyword evidence="1" id="KW-0175">Coiled coil</keyword>
<protein>
    <submittedName>
        <fullName evidence="2">Uncharacterized protein</fullName>
    </submittedName>
</protein>
<dbReference type="RefSeq" id="WP_156214297.1">
    <property type="nucleotide sequence ID" value="NZ_WOFH01000001.1"/>
</dbReference>
<name>A0A7K1KT25_9ACTN</name>
<feature type="coiled-coil region" evidence="1">
    <location>
        <begin position="190"/>
        <end position="224"/>
    </location>
</feature>